<accession>G3ASJ1</accession>
<proteinExistence type="predicted"/>
<dbReference type="InterPro" id="IPR028133">
    <property type="entry name" value="Dynamitin"/>
</dbReference>
<dbReference type="GO" id="GO:0005737">
    <property type="term" value="C:cytoplasm"/>
    <property type="evidence" value="ECO:0007669"/>
    <property type="project" value="UniProtKB-SubCell"/>
</dbReference>
<feature type="region of interest" description="Disordered" evidence="3">
    <location>
        <begin position="1"/>
        <end position="43"/>
    </location>
</feature>
<dbReference type="GO" id="GO:0007017">
    <property type="term" value="P:microtubule-based process"/>
    <property type="evidence" value="ECO:0007669"/>
    <property type="project" value="InterPro"/>
</dbReference>
<dbReference type="HOGENOM" id="CLU_057740_0_0_1"/>
<name>G3ASJ1_SPAPN</name>
<evidence type="ECO:0000313" key="5">
    <source>
        <dbReference type="Proteomes" id="UP000000709"/>
    </source>
</evidence>
<organism evidence="5">
    <name type="scientific">Spathaspora passalidarum (strain NRRL Y-27907 / 11-Y1)</name>
    <dbReference type="NCBI Taxonomy" id="619300"/>
    <lineage>
        <taxon>Eukaryota</taxon>
        <taxon>Fungi</taxon>
        <taxon>Dikarya</taxon>
        <taxon>Ascomycota</taxon>
        <taxon>Saccharomycotina</taxon>
        <taxon>Pichiomycetes</taxon>
        <taxon>Debaryomycetaceae</taxon>
        <taxon>Spathaspora</taxon>
    </lineage>
</organism>
<feature type="non-terminal residue" evidence="4">
    <location>
        <position position="263"/>
    </location>
</feature>
<evidence type="ECO:0000256" key="2">
    <source>
        <dbReference type="ARBA" id="ARBA00022490"/>
    </source>
</evidence>
<evidence type="ECO:0000313" key="4">
    <source>
        <dbReference type="EMBL" id="EGW31109.1"/>
    </source>
</evidence>
<dbReference type="OrthoDB" id="4977at2759"/>
<keyword evidence="2" id="KW-0963">Cytoplasm</keyword>
<evidence type="ECO:0000256" key="3">
    <source>
        <dbReference type="SAM" id="MobiDB-lite"/>
    </source>
</evidence>
<dbReference type="EMBL" id="GL996504">
    <property type="protein sequence ID" value="EGW31109.1"/>
    <property type="molecule type" value="Genomic_DNA"/>
</dbReference>
<dbReference type="AlphaFoldDB" id="G3ASJ1"/>
<dbReference type="KEGG" id="spaa:SPAPADRAFT_63036"/>
<comment type="subcellular location">
    <subcellularLocation>
        <location evidence="1">Cytoplasm</location>
    </subcellularLocation>
</comment>
<gene>
    <name evidence="4" type="ORF">SPAPADRAFT_63036</name>
</gene>
<dbReference type="GO" id="GO:0005869">
    <property type="term" value="C:dynactin complex"/>
    <property type="evidence" value="ECO:0007669"/>
    <property type="project" value="InterPro"/>
</dbReference>
<evidence type="ECO:0000256" key="1">
    <source>
        <dbReference type="ARBA" id="ARBA00004496"/>
    </source>
</evidence>
<protein>
    <submittedName>
        <fullName evidence="4">Uncharacterized protein</fullName>
    </submittedName>
</protein>
<dbReference type="eggNOG" id="ENOG502S656">
    <property type="taxonomic scope" value="Eukaryota"/>
</dbReference>
<dbReference type="Proteomes" id="UP000000709">
    <property type="component" value="Unassembled WGS sequence"/>
</dbReference>
<dbReference type="InParanoid" id="G3ASJ1"/>
<sequence length="263" mass="29701">MLDISPGQEIYETSDVESEDLPQKSITTTDTSEEVYTDSLEPEASRKQFSKNILSTNADVDFSGSITSSLRTSGYIVSRVNETVAEKLSRIARELEEIKNEDVDSAQLNELIEKYHELRGNREARKQCQFQGLNLDSVFEEVAAKDKEESSDTSLKEITELESRVNTLETIVGSEAILEHEARPEKSIQQTLNDLERKISIINNPEYSFDAIKQQISELVQEAEKLELSKKLMLNLAPAAVQPEKQKESNKKIDELYKALPSL</sequence>
<keyword evidence="5" id="KW-1185">Reference proteome</keyword>
<dbReference type="PANTHER" id="PTHR15346">
    <property type="entry name" value="DYNACTIN SUBUNIT"/>
    <property type="match status" value="1"/>
</dbReference>
<dbReference type="GeneID" id="18874563"/>
<dbReference type="Pfam" id="PF04912">
    <property type="entry name" value="Dynamitin"/>
    <property type="match status" value="1"/>
</dbReference>
<dbReference type="STRING" id="619300.G3ASJ1"/>
<reference evidence="4 5" key="1">
    <citation type="journal article" date="2011" name="Proc. Natl. Acad. Sci. U.S.A.">
        <title>Comparative genomics of xylose-fermenting fungi for enhanced biofuel production.</title>
        <authorList>
            <person name="Wohlbach D.J."/>
            <person name="Kuo A."/>
            <person name="Sato T.K."/>
            <person name="Potts K.M."/>
            <person name="Salamov A.A."/>
            <person name="LaButti K.M."/>
            <person name="Sun H."/>
            <person name="Clum A."/>
            <person name="Pangilinan J.L."/>
            <person name="Lindquist E.A."/>
            <person name="Lucas S."/>
            <person name="Lapidus A."/>
            <person name="Jin M."/>
            <person name="Gunawan C."/>
            <person name="Balan V."/>
            <person name="Dale B.E."/>
            <person name="Jeffries T.W."/>
            <person name="Zinkel R."/>
            <person name="Barry K.W."/>
            <person name="Grigoriev I.V."/>
            <person name="Gasch A.P."/>
        </authorList>
    </citation>
    <scope>NUCLEOTIDE SEQUENCE [LARGE SCALE GENOMIC DNA]</scope>
    <source>
        <strain evidence="5">NRRL Y-27907 / 11-Y1</strain>
    </source>
</reference>
<dbReference type="RefSeq" id="XP_007377142.1">
    <property type="nucleotide sequence ID" value="XM_007377080.1"/>
</dbReference>